<dbReference type="InterPro" id="IPR002563">
    <property type="entry name" value="Flavin_Rdtase-like_dom"/>
</dbReference>
<keyword evidence="2" id="KW-0285">Flavoprotein</keyword>
<sequence>MILKPNQREQILPLPVVLITTVSSQGIRNAAPWSNFTPILRPLEEVILASWIKRDTLENIRRTGEFVVNIPQMGMEDAIMICARSYPPGVDEFLEAGLEPHPSTKVKAPGIEGCLAWAECVLEEELVREKFVLIIGKVVHLEVDERFFDADGSMDFQRARPLSVMLGKDGMSFTYPAFSGRYAEYREMFQASAALRKG</sequence>
<evidence type="ECO:0000256" key="1">
    <source>
        <dbReference type="ARBA" id="ARBA00001917"/>
    </source>
</evidence>
<dbReference type="Gene3D" id="2.30.110.10">
    <property type="entry name" value="Electron Transport, Fmn-binding Protein, Chain A"/>
    <property type="match status" value="1"/>
</dbReference>
<evidence type="ECO:0000259" key="5">
    <source>
        <dbReference type="SMART" id="SM00903"/>
    </source>
</evidence>
<comment type="cofactor">
    <cofactor evidence="1">
        <name>FMN</name>
        <dbReference type="ChEBI" id="CHEBI:58210"/>
    </cofactor>
</comment>
<dbReference type="GO" id="GO:0010181">
    <property type="term" value="F:FMN binding"/>
    <property type="evidence" value="ECO:0007669"/>
    <property type="project" value="InterPro"/>
</dbReference>
<protein>
    <recommendedName>
        <fullName evidence="5">Flavin reductase like domain-containing protein</fullName>
    </recommendedName>
</protein>
<dbReference type="Pfam" id="PF01613">
    <property type="entry name" value="Flavin_Reduct"/>
    <property type="match status" value="1"/>
</dbReference>
<dbReference type="InterPro" id="IPR012349">
    <property type="entry name" value="Split_barrel_FMN-bd"/>
</dbReference>
<dbReference type="AlphaFoldDB" id="A0A0W8FAL1"/>
<dbReference type="PANTHER" id="PTHR33798">
    <property type="entry name" value="FLAVOPROTEIN OXYGENASE"/>
    <property type="match status" value="1"/>
</dbReference>
<dbReference type="SMART" id="SM00903">
    <property type="entry name" value="Flavin_Reduct"/>
    <property type="match status" value="1"/>
</dbReference>
<comment type="similarity">
    <text evidence="4">Belongs to the flavoredoxin family.</text>
</comment>
<evidence type="ECO:0000256" key="2">
    <source>
        <dbReference type="ARBA" id="ARBA00022630"/>
    </source>
</evidence>
<dbReference type="SUPFAM" id="SSF50475">
    <property type="entry name" value="FMN-binding split barrel"/>
    <property type="match status" value="1"/>
</dbReference>
<dbReference type="PANTHER" id="PTHR33798:SF5">
    <property type="entry name" value="FLAVIN REDUCTASE LIKE DOMAIN-CONTAINING PROTEIN"/>
    <property type="match status" value="1"/>
</dbReference>
<proteinExistence type="inferred from homology"/>
<feature type="domain" description="Flavin reductase like" evidence="5">
    <location>
        <begin position="12"/>
        <end position="157"/>
    </location>
</feature>
<name>A0A0W8FAL1_9ZZZZ</name>
<evidence type="ECO:0000313" key="6">
    <source>
        <dbReference type="EMBL" id="KUG17932.1"/>
    </source>
</evidence>
<gene>
    <name evidence="6" type="ORF">ASZ90_012381</name>
</gene>
<keyword evidence="3" id="KW-0288">FMN</keyword>
<reference evidence="6" key="1">
    <citation type="journal article" date="2015" name="Proc. Natl. Acad. Sci. U.S.A.">
        <title>Networks of energetic and metabolic interactions define dynamics in microbial communities.</title>
        <authorList>
            <person name="Embree M."/>
            <person name="Liu J.K."/>
            <person name="Al-Bassam M.M."/>
            <person name="Zengler K."/>
        </authorList>
    </citation>
    <scope>NUCLEOTIDE SEQUENCE</scope>
</reference>
<comment type="caution">
    <text evidence="6">The sequence shown here is derived from an EMBL/GenBank/DDBJ whole genome shotgun (WGS) entry which is preliminary data.</text>
</comment>
<evidence type="ECO:0000256" key="4">
    <source>
        <dbReference type="ARBA" id="ARBA00038054"/>
    </source>
</evidence>
<accession>A0A0W8FAL1</accession>
<organism evidence="6">
    <name type="scientific">hydrocarbon metagenome</name>
    <dbReference type="NCBI Taxonomy" id="938273"/>
    <lineage>
        <taxon>unclassified sequences</taxon>
        <taxon>metagenomes</taxon>
        <taxon>ecological metagenomes</taxon>
    </lineage>
</organism>
<evidence type="ECO:0000256" key="3">
    <source>
        <dbReference type="ARBA" id="ARBA00022643"/>
    </source>
</evidence>
<dbReference type="EMBL" id="LNQE01001413">
    <property type="protein sequence ID" value="KUG17932.1"/>
    <property type="molecule type" value="Genomic_DNA"/>
</dbReference>